<evidence type="ECO:0000313" key="5">
    <source>
        <dbReference type="Proteomes" id="UP000011087"/>
    </source>
</evidence>
<keyword evidence="2" id="KW-0472">Membrane</keyword>
<feature type="compositionally biased region" description="Polar residues" evidence="1">
    <location>
        <begin position="470"/>
        <end position="482"/>
    </location>
</feature>
<feature type="region of interest" description="Disordered" evidence="1">
    <location>
        <begin position="1"/>
        <end position="22"/>
    </location>
</feature>
<feature type="transmembrane region" description="Helical" evidence="2">
    <location>
        <begin position="51"/>
        <end position="73"/>
    </location>
</feature>
<dbReference type="PaxDb" id="55529-EKX53603"/>
<dbReference type="RefSeq" id="XP_005840583.1">
    <property type="nucleotide sequence ID" value="XM_005840526.1"/>
</dbReference>
<evidence type="ECO:0000256" key="2">
    <source>
        <dbReference type="SAM" id="Phobius"/>
    </source>
</evidence>
<reference evidence="4" key="3">
    <citation type="submission" date="2016-03" db="UniProtKB">
        <authorList>
            <consortium name="EnsemblProtists"/>
        </authorList>
    </citation>
    <scope>IDENTIFICATION</scope>
</reference>
<protein>
    <submittedName>
        <fullName evidence="3 4">Uncharacterized protein</fullName>
    </submittedName>
</protein>
<reference evidence="3 5" key="1">
    <citation type="journal article" date="2012" name="Nature">
        <title>Algal genomes reveal evolutionary mosaicism and the fate of nucleomorphs.</title>
        <authorList>
            <consortium name="DOE Joint Genome Institute"/>
            <person name="Curtis B.A."/>
            <person name="Tanifuji G."/>
            <person name="Burki F."/>
            <person name="Gruber A."/>
            <person name="Irimia M."/>
            <person name="Maruyama S."/>
            <person name="Arias M.C."/>
            <person name="Ball S.G."/>
            <person name="Gile G.H."/>
            <person name="Hirakawa Y."/>
            <person name="Hopkins J.F."/>
            <person name="Kuo A."/>
            <person name="Rensing S.A."/>
            <person name="Schmutz J."/>
            <person name="Symeonidi A."/>
            <person name="Elias M."/>
            <person name="Eveleigh R.J."/>
            <person name="Herman E.K."/>
            <person name="Klute M.J."/>
            <person name="Nakayama T."/>
            <person name="Obornik M."/>
            <person name="Reyes-Prieto A."/>
            <person name="Armbrust E.V."/>
            <person name="Aves S.J."/>
            <person name="Beiko R.G."/>
            <person name="Coutinho P."/>
            <person name="Dacks J.B."/>
            <person name="Durnford D.G."/>
            <person name="Fast N.M."/>
            <person name="Green B.R."/>
            <person name="Grisdale C.J."/>
            <person name="Hempel F."/>
            <person name="Henrissat B."/>
            <person name="Hoppner M.P."/>
            <person name="Ishida K."/>
            <person name="Kim E."/>
            <person name="Koreny L."/>
            <person name="Kroth P.G."/>
            <person name="Liu Y."/>
            <person name="Malik S.B."/>
            <person name="Maier U.G."/>
            <person name="McRose D."/>
            <person name="Mock T."/>
            <person name="Neilson J.A."/>
            <person name="Onodera N.T."/>
            <person name="Poole A.M."/>
            <person name="Pritham E.J."/>
            <person name="Richards T.A."/>
            <person name="Rocap G."/>
            <person name="Roy S.W."/>
            <person name="Sarai C."/>
            <person name="Schaack S."/>
            <person name="Shirato S."/>
            <person name="Slamovits C.H."/>
            <person name="Spencer D.F."/>
            <person name="Suzuki S."/>
            <person name="Worden A.Z."/>
            <person name="Zauner S."/>
            <person name="Barry K."/>
            <person name="Bell C."/>
            <person name="Bharti A.K."/>
            <person name="Crow J.A."/>
            <person name="Grimwood J."/>
            <person name="Kramer R."/>
            <person name="Lindquist E."/>
            <person name="Lucas S."/>
            <person name="Salamov A."/>
            <person name="McFadden G.I."/>
            <person name="Lane C.E."/>
            <person name="Keeling P.J."/>
            <person name="Gray M.W."/>
            <person name="Grigoriev I.V."/>
            <person name="Archibald J.M."/>
        </authorList>
    </citation>
    <scope>NUCLEOTIDE SEQUENCE</scope>
    <source>
        <strain evidence="3 5">CCMP2712</strain>
    </source>
</reference>
<feature type="transmembrane region" description="Helical" evidence="2">
    <location>
        <begin position="216"/>
        <end position="239"/>
    </location>
</feature>
<evidence type="ECO:0000313" key="4">
    <source>
        <dbReference type="EnsemblProtists" id="EKX53603"/>
    </source>
</evidence>
<reference evidence="5" key="2">
    <citation type="submission" date="2012-11" db="EMBL/GenBank/DDBJ databases">
        <authorList>
            <person name="Kuo A."/>
            <person name="Curtis B.A."/>
            <person name="Tanifuji G."/>
            <person name="Burki F."/>
            <person name="Gruber A."/>
            <person name="Irimia M."/>
            <person name="Maruyama S."/>
            <person name="Arias M.C."/>
            <person name="Ball S.G."/>
            <person name="Gile G.H."/>
            <person name="Hirakawa Y."/>
            <person name="Hopkins J.F."/>
            <person name="Rensing S.A."/>
            <person name="Schmutz J."/>
            <person name="Symeonidi A."/>
            <person name="Elias M."/>
            <person name="Eveleigh R.J."/>
            <person name="Herman E.K."/>
            <person name="Klute M.J."/>
            <person name="Nakayama T."/>
            <person name="Obornik M."/>
            <person name="Reyes-Prieto A."/>
            <person name="Armbrust E.V."/>
            <person name="Aves S.J."/>
            <person name="Beiko R.G."/>
            <person name="Coutinho P."/>
            <person name="Dacks J.B."/>
            <person name="Durnford D.G."/>
            <person name="Fast N.M."/>
            <person name="Green B.R."/>
            <person name="Grisdale C."/>
            <person name="Hempe F."/>
            <person name="Henrissat B."/>
            <person name="Hoppner M.P."/>
            <person name="Ishida K.-I."/>
            <person name="Kim E."/>
            <person name="Koreny L."/>
            <person name="Kroth P.G."/>
            <person name="Liu Y."/>
            <person name="Malik S.-B."/>
            <person name="Maier U.G."/>
            <person name="McRose D."/>
            <person name="Mock T."/>
            <person name="Neilson J.A."/>
            <person name="Onodera N.T."/>
            <person name="Poole A.M."/>
            <person name="Pritham E.J."/>
            <person name="Richards T.A."/>
            <person name="Rocap G."/>
            <person name="Roy S.W."/>
            <person name="Sarai C."/>
            <person name="Schaack S."/>
            <person name="Shirato S."/>
            <person name="Slamovits C.H."/>
            <person name="Spencer D.F."/>
            <person name="Suzuki S."/>
            <person name="Worden A.Z."/>
            <person name="Zauner S."/>
            <person name="Barry K."/>
            <person name="Bell C."/>
            <person name="Bharti A.K."/>
            <person name="Crow J.A."/>
            <person name="Grimwood J."/>
            <person name="Kramer R."/>
            <person name="Lindquist E."/>
            <person name="Lucas S."/>
            <person name="Salamov A."/>
            <person name="McFadden G.I."/>
            <person name="Lane C.E."/>
            <person name="Keeling P.J."/>
            <person name="Gray M.W."/>
            <person name="Grigoriev I.V."/>
            <person name="Archibald J.M."/>
        </authorList>
    </citation>
    <scope>NUCLEOTIDE SEQUENCE</scope>
    <source>
        <strain evidence="5">CCMP2712</strain>
    </source>
</reference>
<feature type="transmembrane region" description="Helical" evidence="2">
    <location>
        <begin position="305"/>
        <end position="326"/>
    </location>
</feature>
<dbReference type="HOGENOM" id="CLU_566788_0_0_1"/>
<dbReference type="KEGG" id="gtt:GUITHDRAFT_100587"/>
<evidence type="ECO:0000313" key="3">
    <source>
        <dbReference type="EMBL" id="EKX53603.1"/>
    </source>
</evidence>
<dbReference type="AlphaFoldDB" id="L1JZQ3"/>
<gene>
    <name evidence="3" type="ORF">GUITHDRAFT_100587</name>
</gene>
<name>L1JZQ3_GUITC</name>
<feature type="transmembrane region" description="Helical" evidence="2">
    <location>
        <begin position="245"/>
        <end position="261"/>
    </location>
</feature>
<dbReference type="EnsemblProtists" id="EKX53603">
    <property type="protein sequence ID" value="EKX53603"/>
    <property type="gene ID" value="GUITHDRAFT_100587"/>
</dbReference>
<dbReference type="Proteomes" id="UP000011087">
    <property type="component" value="Unassembled WGS sequence"/>
</dbReference>
<keyword evidence="5" id="KW-1185">Reference proteome</keyword>
<sequence length="482" mass="51762">MDTEQRQEGEETPQDVQVELSTMPEAQVLEPSEVLAPQASKRSQDSPCCRISAVVFSILLMGAGGVLIGYGIYHSKIWTRTMNTACYKSVEFMYSCSDAKASYVLPYCDDVVVNATCRTATCKDLCPDSNASPIVPANLDVSQVEKTCSGPYPVYMTAAETTWKACSEAQIKSIVVSSNTPIYKAKYTDHGYLYSQCKYEIQKDPKAADVEESVKMVVLLIGCAGLKLLPSLIVCVSVFSILLWLPYLAFGVLLIIARILIEDICKEFRNSVCTTSSDIKISGLNCDINVACQGVDSVCGIAKNFFLTIGIPYAAAGIIVFFYQYFCCSCCSGSAFSSGGASSTKKQKDVEKGFDDFEAPLEEEGEDPADPVVSAELAVLDHGDGAVEYSRGEAGGAAYAGEALPDYEEATSHKHTGVTGNTEDKNVANTQGEAEAESPKEPEPLEGALNSIGEFWKQIEELTGLRPKSEGQTSNSSANSGS</sequence>
<keyword evidence="2" id="KW-1133">Transmembrane helix</keyword>
<proteinExistence type="predicted"/>
<dbReference type="EMBL" id="JH992969">
    <property type="protein sequence ID" value="EKX53603.1"/>
    <property type="molecule type" value="Genomic_DNA"/>
</dbReference>
<dbReference type="GeneID" id="17310592"/>
<evidence type="ECO:0000256" key="1">
    <source>
        <dbReference type="SAM" id="MobiDB-lite"/>
    </source>
</evidence>
<accession>L1JZQ3</accession>
<organism evidence="3">
    <name type="scientific">Guillardia theta (strain CCMP2712)</name>
    <name type="common">Cryptophyte</name>
    <dbReference type="NCBI Taxonomy" id="905079"/>
    <lineage>
        <taxon>Eukaryota</taxon>
        <taxon>Cryptophyceae</taxon>
        <taxon>Pyrenomonadales</taxon>
        <taxon>Geminigeraceae</taxon>
        <taxon>Guillardia</taxon>
    </lineage>
</organism>
<feature type="region of interest" description="Disordered" evidence="1">
    <location>
        <begin position="410"/>
        <end position="482"/>
    </location>
</feature>
<keyword evidence="2" id="KW-0812">Transmembrane</keyword>